<dbReference type="EMBL" id="JBHSGW010000002">
    <property type="protein sequence ID" value="MFC4739220.1"/>
    <property type="molecule type" value="Genomic_DNA"/>
</dbReference>
<protein>
    <submittedName>
        <fullName evidence="1">Uncharacterized protein</fullName>
    </submittedName>
</protein>
<reference evidence="2" key="1">
    <citation type="journal article" date="2019" name="Int. J. Syst. Evol. Microbiol.">
        <title>The Global Catalogue of Microorganisms (GCM) 10K type strain sequencing project: providing services to taxonomists for standard genome sequencing and annotation.</title>
        <authorList>
            <consortium name="The Broad Institute Genomics Platform"/>
            <consortium name="The Broad Institute Genome Sequencing Center for Infectious Disease"/>
            <person name="Wu L."/>
            <person name="Ma J."/>
        </authorList>
    </citation>
    <scope>NUCLEOTIDE SEQUENCE [LARGE SCALE GENOMIC DNA]</scope>
    <source>
        <strain evidence="2">CCUG 50349</strain>
    </source>
</reference>
<comment type="caution">
    <text evidence="1">The sequence shown here is derived from an EMBL/GenBank/DDBJ whole genome shotgun (WGS) entry which is preliminary data.</text>
</comment>
<accession>A0ABV9P3G1</accession>
<name>A0ABV9P3G1_9FLAO</name>
<proteinExistence type="predicted"/>
<evidence type="ECO:0000313" key="2">
    <source>
        <dbReference type="Proteomes" id="UP001595885"/>
    </source>
</evidence>
<dbReference type="RefSeq" id="WP_379738512.1">
    <property type="nucleotide sequence ID" value="NZ_JBHSGW010000002.1"/>
</dbReference>
<gene>
    <name evidence="1" type="ORF">ACFO3U_04375</name>
</gene>
<evidence type="ECO:0000313" key="1">
    <source>
        <dbReference type="EMBL" id="MFC4739220.1"/>
    </source>
</evidence>
<organism evidence="1 2">
    <name type="scientific">Flavobacterium ponti</name>
    <dbReference type="NCBI Taxonomy" id="665133"/>
    <lineage>
        <taxon>Bacteria</taxon>
        <taxon>Pseudomonadati</taxon>
        <taxon>Bacteroidota</taxon>
        <taxon>Flavobacteriia</taxon>
        <taxon>Flavobacteriales</taxon>
        <taxon>Flavobacteriaceae</taxon>
        <taxon>Flavobacterium</taxon>
    </lineage>
</organism>
<keyword evidence="2" id="KW-1185">Reference proteome</keyword>
<dbReference type="Proteomes" id="UP001595885">
    <property type="component" value="Unassembled WGS sequence"/>
</dbReference>
<sequence>MDKNIEIRKCLYSGEEFLPKRNNQVFASKNNRIKYHNRINNKLRNDLKSTNNQLILNYKICKELIGFNKTRLIHKEFLKGKGFDFKFFTSLADNSKKTGYTYSIYEFSIEKIDDINYLISKQ</sequence>